<gene>
    <name evidence="1" type="ORF">CIT40_30210</name>
</gene>
<protein>
    <submittedName>
        <fullName evidence="1">Uncharacterized protein</fullName>
    </submittedName>
</protein>
<name>A0A2U8Q1B8_9BRAD</name>
<evidence type="ECO:0000313" key="2">
    <source>
        <dbReference type="Proteomes" id="UP000215884"/>
    </source>
</evidence>
<dbReference type="Proteomes" id="UP000215884">
    <property type="component" value="Chromosome"/>
</dbReference>
<reference evidence="1 2" key="1">
    <citation type="journal article" date="2017" name="Syst. Appl. Microbiol.">
        <title>Soybeans inoculated with root zone soils of Canadian native legumes harbour diverse and novel Bradyrhizobium spp. that possess agricultural potential.</title>
        <authorList>
            <person name="Bromfield E.S.P."/>
            <person name="Cloutier S."/>
            <person name="Tambong J.T."/>
            <person name="Tran Thi T.V."/>
        </authorList>
    </citation>
    <scope>NUCLEOTIDE SEQUENCE [LARGE SCALE GENOMIC DNA]</scope>
    <source>
        <strain evidence="1 2">39S1MB</strain>
    </source>
</reference>
<evidence type="ECO:0000313" key="1">
    <source>
        <dbReference type="EMBL" id="AWM03883.1"/>
    </source>
</evidence>
<organism evidence="1 2">
    <name type="scientific">Bradyrhizobium amphicarpaeae</name>
    <dbReference type="NCBI Taxonomy" id="1404768"/>
    <lineage>
        <taxon>Bacteria</taxon>
        <taxon>Pseudomonadati</taxon>
        <taxon>Pseudomonadota</taxon>
        <taxon>Alphaproteobacteria</taxon>
        <taxon>Hyphomicrobiales</taxon>
        <taxon>Nitrobacteraceae</taxon>
        <taxon>Bradyrhizobium</taxon>
    </lineage>
</organism>
<reference evidence="1 2" key="2">
    <citation type="journal article" date="2019" name="Int. J. Syst. Evol. Microbiol.">
        <title>Description and complete genome sequence of Bradyrhizobium amphicarpaeae sp. nov., harbouring photosystem and nitrogen-fixation genes.</title>
        <authorList>
            <person name="Bromfield E.S.P."/>
            <person name="Cloutier S."/>
            <person name="Nguyen H.D.T."/>
        </authorList>
    </citation>
    <scope>NUCLEOTIDE SEQUENCE [LARGE SCALE GENOMIC DNA]</scope>
    <source>
        <strain evidence="1 2">39S1MB</strain>
    </source>
</reference>
<dbReference type="EMBL" id="CP029426">
    <property type="protein sequence ID" value="AWM03883.1"/>
    <property type="molecule type" value="Genomic_DNA"/>
</dbReference>
<sequence length="74" mass="8133">MRSIVRCDALQSRGPISHDARPHGSRLCAAAFPRCSASGTRELGMPNRPGSLQQYPSDYFVAQATNLCEPSRER</sequence>
<dbReference type="AlphaFoldDB" id="A0A2U8Q1B8"/>
<accession>A0A2U8Q1B8</accession>
<keyword evidence="2" id="KW-1185">Reference proteome</keyword>
<proteinExistence type="predicted"/>